<dbReference type="OrthoDB" id="4061647at2759"/>
<dbReference type="GO" id="GO:0005680">
    <property type="term" value="C:anaphase-promoting complex"/>
    <property type="evidence" value="ECO:0007669"/>
    <property type="project" value="InterPro"/>
</dbReference>
<name>A0A7H9I0T9_9SACH</name>
<evidence type="ECO:0000313" key="2">
    <source>
        <dbReference type="EMBL" id="QLQ82402.1"/>
    </source>
</evidence>
<dbReference type="InterPro" id="IPR024274">
    <property type="entry name" value="APC9"/>
</dbReference>
<feature type="region of interest" description="Disordered" evidence="1">
    <location>
        <begin position="1"/>
        <end position="27"/>
    </location>
</feature>
<accession>A0A7H9I0T9</accession>
<gene>
    <name evidence="2" type="ORF">HG537_0H01640</name>
</gene>
<keyword evidence="3" id="KW-1185">Reference proteome</keyword>
<evidence type="ECO:0000256" key="1">
    <source>
        <dbReference type="SAM" id="MobiDB-lite"/>
    </source>
</evidence>
<feature type="compositionally biased region" description="Low complexity" evidence="1">
    <location>
        <begin position="1"/>
        <end position="12"/>
    </location>
</feature>
<proteinExistence type="predicted"/>
<evidence type="ECO:0000313" key="3">
    <source>
        <dbReference type="Proteomes" id="UP000510647"/>
    </source>
</evidence>
<organism evidence="2 3">
    <name type="scientific">Torulaspora globosa</name>
    <dbReference type="NCBI Taxonomy" id="48254"/>
    <lineage>
        <taxon>Eukaryota</taxon>
        <taxon>Fungi</taxon>
        <taxon>Dikarya</taxon>
        <taxon>Ascomycota</taxon>
        <taxon>Saccharomycotina</taxon>
        <taxon>Saccharomycetes</taxon>
        <taxon>Saccharomycetales</taxon>
        <taxon>Saccharomycetaceae</taxon>
        <taxon>Torulaspora</taxon>
    </lineage>
</organism>
<dbReference type="Pfam" id="PF12856">
    <property type="entry name" value="ANAPC9"/>
    <property type="match status" value="1"/>
</dbReference>
<dbReference type="EMBL" id="CP059274">
    <property type="protein sequence ID" value="QLQ82402.1"/>
    <property type="molecule type" value="Genomic_DNA"/>
</dbReference>
<protein>
    <submittedName>
        <fullName evidence="2">Uncharacterized protein</fullName>
    </submittedName>
</protein>
<dbReference type="AlphaFoldDB" id="A0A7H9I0T9"/>
<sequence>MPRVTTETNGDTTGDDEIRNHGRSHFQLPSLPSWRTPKVESSQYNHSGKNHYTTPLRRPSSLLVYHSHQDLEQPELKDGLLDILSARYGTETEYDYQPLSRKPLLGESKIRGFLQSERAAHCLIFHKNAHVDDTDSYRPDIDWECGETDADSEIGTTGSLLQSVPGCSDDELNLLLNRNFMSQRPNVRKYDEILSRKVNGLKRFWGDSDLTTTLSHKHIHEQYRHLTDEWTMISLTKLRLKSLHSESLRTPEDANLSQRQDDYNA</sequence>
<reference evidence="2 3" key="1">
    <citation type="submission" date="2020-06" db="EMBL/GenBank/DDBJ databases">
        <title>The yeast mating-type switching endonuclease HO is a domesticated member of an unorthodox homing genetic element family.</title>
        <authorList>
            <person name="Coughlan A.Y."/>
            <person name="Lombardi L."/>
            <person name="Braun-Galleani S."/>
            <person name="Martos A.R."/>
            <person name="Galeote V."/>
            <person name="Bigey F."/>
            <person name="Dequin S."/>
            <person name="Byrne K.P."/>
            <person name="Wolfe K.H."/>
        </authorList>
    </citation>
    <scope>NUCLEOTIDE SEQUENCE [LARGE SCALE GENOMIC DNA]</scope>
    <source>
        <strain evidence="2 3">CBS2947</strain>
    </source>
</reference>
<dbReference type="Proteomes" id="UP000510647">
    <property type="component" value="Chromosome 8"/>
</dbReference>